<feature type="chain" id="PRO_5045559736" description="Ig-like domain repeat protein" evidence="1">
    <location>
        <begin position="31"/>
        <end position="666"/>
    </location>
</feature>
<dbReference type="RefSeq" id="WP_203733304.1">
    <property type="nucleotide sequence ID" value="NZ_BAAATX010000018.1"/>
</dbReference>
<evidence type="ECO:0008006" key="4">
    <source>
        <dbReference type="Google" id="ProtNLM"/>
    </source>
</evidence>
<name>A0ABQ3Z6W0_9ACTN</name>
<organism evidence="2 3">
    <name type="scientific">Paractinoplanes durhamensis</name>
    <dbReference type="NCBI Taxonomy" id="113563"/>
    <lineage>
        <taxon>Bacteria</taxon>
        <taxon>Bacillati</taxon>
        <taxon>Actinomycetota</taxon>
        <taxon>Actinomycetes</taxon>
        <taxon>Micromonosporales</taxon>
        <taxon>Micromonosporaceae</taxon>
        <taxon>Paractinoplanes</taxon>
    </lineage>
</organism>
<dbReference type="InterPro" id="IPR015943">
    <property type="entry name" value="WD40/YVTN_repeat-like_dom_sf"/>
</dbReference>
<reference evidence="2 3" key="1">
    <citation type="submission" date="2021-01" db="EMBL/GenBank/DDBJ databases">
        <title>Whole genome shotgun sequence of Actinoplanes durhamensis NBRC 14914.</title>
        <authorList>
            <person name="Komaki H."/>
            <person name="Tamura T."/>
        </authorList>
    </citation>
    <scope>NUCLEOTIDE SEQUENCE [LARGE SCALE GENOMIC DNA]</scope>
    <source>
        <strain evidence="2 3">NBRC 14914</strain>
    </source>
</reference>
<dbReference type="Gene3D" id="2.130.10.10">
    <property type="entry name" value="YVTN repeat-like/Quinoprotein amine dehydrogenase"/>
    <property type="match status" value="1"/>
</dbReference>
<keyword evidence="3" id="KW-1185">Reference proteome</keyword>
<dbReference type="SUPFAM" id="SSF50969">
    <property type="entry name" value="YVTN repeat-like/Quinoprotein amine dehydrogenase"/>
    <property type="match status" value="1"/>
</dbReference>
<comment type="caution">
    <text evidence="2">The sequence shown here is derived from an EMBL/GenBank/DDBJ whole genome shotgun (WGS) entry which is preliminary data.</text>
</comment>
<dbReference type="Proteomes" id="UP000637628">
    <property type="component" value="Unassembled WGS sequence"/>
</dbReference>
<evidence type="ECO:0000313" key="3">
    <source>
        <dbReference type="Proteomes" id="UP000637628"/>
    </source>
</evidence>
<evidence type="ECO:0000256" key="1">
    <source>
        <dbReference type="SAM" id="SignalP"/>
    </source>
</evidence>
<dbReference type="EMBL" id="BOML01000056">
    <property type="protein sequence ID" value="GIE05511.1"/>
    <property type="molecule type" value="Genomic_DNA"/>
</dbReference>
<protein>
    <recommendedName>
        <fullName evidence="4">Ig-like domain repeat protein</fullName>
    </recommendedName>
</protein>
<evidence type="ECO:0000313" key="2">
    <source>
        <dbReference type="EMBL" id="GIE05511.1"/>
    </source>
</evidence>
<keyword evidence="1" id="KW-0732">Signal</keyword>
<proteinExistence type="predicted"/>
<gene>
    <name evidence="2" type="ORF">Adu01nite_68610</name>
</gene>
<dbReference type="InterPro" id="IPR011044">
    <property type="entry name" value="Quino_amine_DH_bsu"/>
</dbReference>
<feature type="signal peptide" evidence="1">
    <location>
        <begin position="1"/>
        <end position="30"/>
    </location>
</feature>
<sequence length="666" mass="70703">MRPLRVVLGAVTLAGSVLVGMAVSVGTAAADTYGKLPITSFGDMVVDPVHQRVFVSDPTAGKIVATDYRGKVVAELAGLSSVQGLALSADSNRLYAAVPKSRALVAVATATVTEATRYPVGDAVYPGEVVAVGDRLWFGYDTSADSDDSGDFGSVDLDTSDVHLHDYAADLSAGLYSGPPRLTVSPSRPGLLVATDVHSSGSISGFYDVSTGAARLTGRYRPESGLTAYDLAFSTDATKLIRVDYRHRENVDVDKLTATESYPGTTFNYAMAAADDGRVAISTERKIQVYAPDATAPTQEIALPTVDGTALASDAVGAHRLAWEPGGDRLFAVADGWWLLVLNDSSTTLPTTSPASKPALKLNQPSFNYARPGTPFTLTGTATALPADVTLTVTRTSSDVPAGTVIATVVPDATGAFSFTDTLAAEGAATYTVRYAGTGNWDSLSADLQIWAYKQSTVLSLSGNGTGYAYGTTVTFTAWLRKWDTGRVVEIWADPAGSDQPKRLLKKGAVDSAGKLSVSLRLTRNTTLTANYAGDATYGAAVATSGVYTRVAASTKITKHFKTKKIGSQTYYVVRTTKDPYFTTSMTPYPGRFYRLVVEKYSGGKWKPFKNALLSLDSKGTSVAWITGYYPAGQKFRVRAEYGVTANTDKINAKTYGGWKYYTYAK</sequence>
<accession>A0ABQ3Z6W0</accession>